<evidence type="ECO:0000313" key="2">
    <source>
        <dbReference type="Proteomes" id="UP001499909"/>
    </source>
</evidence>
<comment type="caution">
    <text evidence="1">The sequence shown here is derived from an EMBL/GenBank/DDBJ whole genome shotgun (WGS) entry which is preliminary data.</text>
</comment>
<evidence type="ECO:0000313" key="1">
    <source>
        <dbReference type="EMBL" id="GAA3940819.1"/>
    </source>
</evidence>
<dbReference type="EMBL" id="BAABDH010000041">
    <property type="protein sequence ID" value="GAA3940819.1"/>
    <property type="molecule type" value="Genomic_DNA"/>
</dbReference>
<sequence>MDELQHYIDTPGLCIAYDPANQWLYVEWKGEHDEASALRGGYEVLRCLQLRPCAKILNDNSQVTTNWEKAARWVGEYYYDQLAQRGVEYVAWVYPVHWAVRNSMDTAMKFVTRPLVVTFDDLATAYGWLQHVAPPGAG</sequence>
<protein>
    <recommendedName>
        <fullName evidence="3">STAS/SEC14 domain-containing protein</fullName>
    </recommendedName>
</protein>
<gene>
    <name evidence="1" type="ORF">GCM10022406_25980</name>
</gene>
<keyword evidence="2" id="KW-1185">Reference proteome</keyword>
<name>A0ABP7N9V6_9BACT</name>
<dbReference type="Proteomes" id="UP001499909">
    <property type="component" value="Unassembled WGS sequence"/>
</dbReference>
<reference evidence="2" key="1">
    <citation type="journal article" date="2019" name="Int. J. Syst. Evol. Microbiol.">
        <title>The Global Catalogue of Microorganisms (GCM) 10K type strain sequencing project: providing services to taxonomists for standard genome sequencing and annotation.</title>
        <authorList>
            <consortium name="The Broad Institute Genomics Platform"/>
            <consortium name="The Broad Institute Genome Sequencing Center for Infectious Disease"/>
            <person name="Wu L."/>
            <person name="Ma J."/>
        </authorList>
    </citation>
    <scope>NUCLEOTIDE SEQUENCE [LARGE SCALE GENOMIC DNA]</scope>
    <source>
        <strain evidence="2">JCM 17214</strain>
    </source>
</reference>
<evidence type="ECO:0008006" key="3">
    <source>
        <dbReference type="Google" id="ProtNLM"/>
    </source>
</evidence>
<proteinExistence type="predicted"/>
<accession>A0ABP7N9V6</accession>
<dbReference type="RefSeq" id="WP_345114530.1">
    <property type="nucleotide sequence ID" value="NZ_BAABDH010000041.1"/>
</dbReference>
<organism evidence="1 2">
    <name type="scientific">Hymenobacter algoricola</name>
    <dbReference type="NCBI Taxonomy" id="486267"/>
    <lineage>
        <taxon>Bacteria</taxon>
        <taxon>Pseudomonadati</taxon>
        <taxon>Bacteroidota</taxon>
        <taxon>Cytophagia</taxon>
        <taxon>Cytophagales</taxon>
        <taxon>Hymenobacteraceae</taxon>
        <taxon>Hymenobacter</taxon>
    </lineage>
</organism>